<reference evidence="13 14" key="1">
    <citation type="journal article" date="2015" name="Fungal Genet. Biol.">
        <title>Evolution of novel wood decay mechanisms in Agaricales revealed by the genome sequences of Fistulina hepatica and Cylindrobasidium torrendii.</title>
        <authorList>
            <person name="Floudas D."/>
            <person name="Held B.W."/>
            <person name="Riley R."/>
            <person name="Nagy L.G."/>
            <person name="Koehler G."/>
            <person name="Ransdell A.S."/>
            <person name="Younus H."/>
            <person name="Chow J."/>
            <person name="Chiniquy J."/>
            <person name="Lipzen A."/>
            <person name="Tritt A."/>
            <person name="Sun H."/>
            <person name="Haridas S."/>
            <person name="LaButti K."/>
            <person name="Ohm R.A."/>
            <person name="Kues U."/>
            <person name="Blanchette R.A."/>
            <person name="Grigoriev I.V."/>
            <person name="Minto R.E."/>
            <person name="Hibbett D.S."/>
        </authorList>
    </citation>
    <scope>NUCLEOTIDE SEQUENCE [LARGE SCALE GENOMIC DNA]</scope>
    <source>
        <strain evidence="13 14">ATCC 64428</strain>
    </source>
</reference>
<comment type="subunit">
    <text evidence="3">Homodimer.</text>
</comment>
<evidence type="ECO:0000256" key="5">
    <source>
        <dbReference type="ARBA" id="ARBA00022723"/>
    </source>
</evidence>
<name>A0A0D6ZZL1_9AGAR</name>
<dbReference type="FunFam" id="3.40.50.720:FF:000158">
    <property type="entry name" value="Zinc-binding alcohol dehydrogenase"/>
    <property type="match status" value="1"/>
</dbReference>
<dbReference type="InterPro" id="IPR013149">
    <property type="entry name" value="ADH-like_C"/>
</dbReference>
<dbReference type="Gene3D" id="3.40.50.720">
    <property type="entry name" value="NAD(P)-binding Rossmann-like Domain"/>
    <property type="match status" value="1"/>
</dbReference>
<evidence type="ECO:0000256" key="1">
    <source>
        <dbReference type="ARBA" id="ARBA00001947"/>
    </source>
</evidence>
<evidence type="ECO:0000256" key="11">
    <source>
        <dbReference type="RuleBase" id="RU361277"/>
    </source>
</evidence>
<evidence type="ECO:0000256" key="2">
    <source>
        <dbReference type="ARBA" id="ARBA00008072"/>
    </source>
</evidence>
<dbReference type="AlphaFoldDB" id="A0A0D6ZZL1"/>
<evidence type="ECO:0000259" key="12">
    <source>
        <dbReference type="SMART" id="SM00829"/>
    </source>
</evidence>
<evidence type="ECO:0000256" key="8">
    <source>
        <dbReference type="ARBA" id="ARBA00023002"/>
    </source>
</evidence>
<evidence type="ECO:0000313" key="13">
    <source>
        <dbReference type="EMBL" id="KIY42983.1"/>
    </source>
</evidence>
<dbReference type="Proteomes" id="UP000054144">
    <property type="component" value="Unassembled WGS sequence"/>
</dbReference>
<dbReference type="SUPFAM" id="SSF50129">
    <property type="entry name" value="GroES-like"/>
    <property type="match status" value="1"/>
</dbReference>
<sequence length="358" mass="39379">MGYPDTFEGFMITSQEQWSKFTKKEFKPKPFGDHDVDVKIEACGVCGSDVHTITGGWGKCNLPICVGHEIVGHVVKAGPKVTLAKVGDRVGVGAQVWACLKCEVCKKDNENYCPHLVHTYNSTYADGSESQGGYASHIRAHEHFTFPIPEKLDSAIAAPLLCAGITVWSPLVRAKIGPGKKVAILGIGGLGHLALIFSRALGAETYALSHSPHKRDDALQLGAGEFVVTGEPNWSKEYEMKFDFILNTADMTHTFDLKEYMRTLAVDGTFHNVGMPDEPLPELRVQDFMFNGPNISASHLGSRREILAMLDLVAKQNLKTWIETIDIIEKGCKEAVERVKAGKVHYRFTLVGYDKAFA</sequence>
<dbReference type="GO" id="GO:0008106">
    <property type="term" value="F:alcohol dehydrogenase (NADP+) activity"/>
    <property type="evidence" value="ECO:0007669"/>
    <property type="project" value="UniProtKB-EC"/>
</dbReference>
<dbReference type="InterPro" id="IPR020843">
    <property type="entry name" value="ER"/>
</dbReference>
<comment type="cofactor">
    <cofactor evidence="1 11">
        <name>Zn(2+)</name>
        <dbReference type="ChEBI" id="CHEBI:29105"/>
    </cofactor>
</comment>
<dbReference type="Pfam" id="PF08240">
    <property type="entry name" value="ADH_N"/>
    <property type="match status" value="1"/>
</dbReference>
<dbReference type="InterPro" id="IPR013154">
    <property type="entry name" value="ADH-like_N"/>
</dbReference>
<organism evidence="13 14">
    <name type="scientific">Fistulina hepatica ATCC 64428</name>
    <dbReference type="NCBI Taxonomy" id="1128425"/>
    <lineage>
        <taxon>Eukaryota</taxon>
        <taxon>Fungi</taxon>
        <taxon>Dikarya</taxon>
        <taxon>Basidiomycota</taxon>
        <taxon>Agaricomycotina</taxon>
        <taxon>Agaricomycetes</taxon>
        <taxon>Agaricomycetidae</taxon>
        <taxon>Agaricales</taxon>
        <taxon>Fistulinaceae</taxon>
        <taxon>Fistulina</taxon>
    </lineage>
</organism>
<evidence type="ECO:0000256" key="3">
    <source>
        <dbReference type="ARBA" id="ARBA00011738"/>
    </source>
</evidence>
<evidence type="ECO:0000256" key="9">
    <source>
        <dbReference type="ARBA" id="ARBA00024074"/>
    </source>
</evidence>
<proteinExistence type="inferred from homology"/>
<dbReference type="GO" id="GO:0006066">
    <property type="term" value="P:alcohol metabolic process"/>
    <property type="evidence" value="ECO:0007669"/>
    <property type="project" value="UniProtKB-ARBA"/>
</dbReference>
<comment type="similarity">
    <text evidence="2 11">Belongs to the zinc-containing alcohol dehydrogenase family.</text>
</comment>
<comment type="catalytic activity">
    <reaction evidence="10">
        <text>a primary alcohol + NADP(+) = an aldehyde + NADPH + H(+)</text>
        <dbReference type="Rhea" id="RHEA:15937"/>
        <dbReference type="ChEBI" id="CHEBI:15378"/>
        <dbReference type="ChEBI" id="CHEBI:15734"/>
        <dbReference type="ChEBI" id="CHEBI:17478"/>
        <dbReference type="ChEBI" id="CHEBI:57783"/>
        <dbReference type="ChEBI" id="CHEBI:58349"/>
        <dbReference type="EC" id="1.1.1.2"/>
    </reaction>
    <physiologicalReaction direction="left-to-right" evidence="10">
        <dbReference type="Rhea" id="RHEA:15938"/>
    </physiologicalReaction>
    <physiologicalReaction direction="right-to-left" evidence="10">
        <dbReference type="Rhea" id="RHEA:15939"/>
    </physiologicalReaction>
</comment>
<evidence type="ECO:0000256" key="4">
    <source>
        <dbReference type="ARBA" id="ARBA00022553"/>
    </source>
</evidence>
<accession>A0A0D6ZZL1</accession>
<keyword evidence="14" id="KW-1185">Reference proteome</keyword>
<dbReference type="InterPro" id="IPR047109">
    <property type="entry name" value="CAD-like"/>
</dbReference>
<feature type="domain" description="Enoyl reductase (ER)" evidence="12">
    <location>
        <begin position="13"/>
        <end position="350"/>
    </location>
</feature>
<gene>
    <name evidence="13" type="ORF">FISHEDRAFT_54395</name>
</gene>
<dbReference type="EC" id="1.1.1.2" evidence="9"/>
<dbReference type="InterPro" id="IPR002328">
    <property type="entry name" value="ADH_Zn_CS"/>
</dbReference>
<evidence type="ECO:0000313" key="14">
    <source>
        <dbReference type="Proteomes" id="UP000054144"/>
    </source>
</evidence>
<keyword evidence="6 11" id="KW-0862">Zinc</keyword>
<dbReference type="InterPro" id="IPR036291">
    <property type="entry name" value="NAD(P)-bd_dom_sf"/>
</dbReference>
<dbReference type="SMART" id="SM00829">
    <property type="entry name" value="PKS_ER"/>
    <property type="match status" value="1"/>
</dbReference>
<keyword evidence="8" id="KW-0560">Oxidoreductase</keyword>
<dbReference type="EMBL" id="KN882148">
    <property type="protein sequence ID" value="KIY42983.1"/>
    <property type="molecule type" value="Genomic_DNA"/>
</dbReference>
<protein>
    <recommendedName>
        <fullName evidence="9">alcohol dehydrogenase (NADP(+))</fullName>
        <ecNumber evidence="9">1.1.1.2</ecNumber>
    </recommendedName>
</protein>
<evidence type="ECO:0000256" key="10">
    <source>
        <dbReference type="ARBA" id="ARBA00050997"/>
    </source>
</evidence>
<keyword evidence="7" id="KW-0521">NADP</keyword>
<keyword evidence="5 11" id="KW-0479">Metal-binding</keyword>
<evidence type="ECO:0000256" key="7">
    <source>
        <dbReference type="ARBA" id="ARBA00022857"/>
    </source>
</evidence>
<dbReference type="InterPro" id="IPR011032">
    <property type="entry name" value="GroES-like_sf"/>
</dbReference>
<dbReference type="GO" id="GO:0008270">
    <property type="term" value="F:zinc ion binding"/>
    <property type="evidence" value="ECO:0007669"/>
    <property type="project" value="InterPro"/>
</dbReference>
<dbReference type="Pfam" id="PF00107">
    <property type="entry name" value="ADH_zinc_N"/>
    <property type="match status" value="1"/>
</dbReference>
<dbReference type="OrthoDB" id="1879366at2759"/>
<dbReference type="CDD" id="cd05283">
    <property type="entry name" value="CAD1"/>
    <property type="match status" value="1"/>
</dbReference>
<dbReference type="SUPFAM" id="SSF51735">
    <property type="entry name" value="NAD(P)-binding Rossmann-fold domains"/>
    <property type="match status" value="1"/>
</dbReference>
<evidence type="ECO:0000256" key="6">
    <source>
        <dbReference type="ARBA" id="ARBA00022833"/>
    </source>
</evidence>
<dbReference type="Gene3D" id="3.90.180.10">
    <property type="entry name" value="Medium-chain alcohol dehydrogenases, catalytic domain"/>
    <property type="match status" value="1"/>
</dbReference>
<dbReference type="PANTHER" id="PTHR42683">
    <property type="entry name" value="ALDEHYDE REDUCTASE"/>
    <property type="match status" value="1"/>
</dbReference>
<keyword evidence="4" id="KW-0597">Phosphoprotein</keyword>
<dbReference type="PROSITE" id="PS00059">
    <property type="entry name" value="ADH_ZINC"/>
    <property type="match status" value="1"/>
</dbReference>